<proteinExistence type="predicted"/>
<gene>
    <name evidence="2" type="ORF">LMH87_001374</name>
</gene>
<dbReference type="RefSeq" id="XP_056049756.1">
    <property type="nucleotide sequence ID" value="XM_056192641.1"/>
</dbReference>
<keyword evidence="3" id="KW-1185">Reference proteome</keyword>
<dbReference type="PROSITE" id="PS50181">
    <property type="entry name" value="FBOX"/>
    <property type="match status" value="1"/>
</dbReference>
<evidence type="ECO:0000313" key="3">
    <source>
        <dbReference type="Proteomes" id="UP001144673"/>
    </source>
</evidence>
<evidence type="ECO:0000313" key="2">
    <source>
        <dbReference type="EMBL" id="KAJ4146815.1"/>
    </source>
</evidence>
<protein>
    <recommendedName>
        <fullName evidence="1">F-box domain-containing protein</fullName>
    </recommendedName>
</protein>
<sequence length="187" mass="21264">MSAVASELVHLEILPAEILLSVVQYLHVNEVKQLYGTSKRLREVCRPSLFAHVGFEFAQDEAQKLERLLVSSICKHVVLFTCRVKKRLRPVYELFDPQECFVDFMSFGKAYKELWNTFEKQNDTENIGPLLSNVFCALPCLKGPKLPSQTIFILSPSDFGGPFPSKPKVHKSAWTTRSTATLFPSQR</sequence>
<feature type="domain" description="F-box" evidence="1">
    <location>
        <begin position="8"/>
        <end position="53"/>
    </location>
</feature>
<dbReference type="SUPFAM" id="SSF81383">
    <property type="entry name" value="F-box domain"/>
    <property type="match status" value="1"/>
</dbReference>
<dbReference type="EMBL" id="JAJHUN010000010">
    <property type="protein sequence ID" value="KAJ4146815.1"/>
    <property type="molecule type" value="Genomic_DNA"/>
</dbReference>
<dbReference type="KEGG" id="amus:LMH87_001374"/>
<name>A0A9W8UHH5_AKAMU</name>
<dbReference type="InterPro" id="IPR036047">
    <property type="entry name" value="F-box-like_dom_sf"/>
</dbReference>
<comment type="caution">
    <text evidence="2">The sequence shown here is derived from an EMBL/GenBank/DDBJ whole genome shotgun (WGS) entry which is preliminary data.</text>
</comment>
<organism evidence="2 3">
    <name type="scientific">Akanthomyces muscarius</name>
    <name type="common">Entomopathogenic fungus</name>
    <name type="synonym">Lecanicillium muscarium</name>
    <dbReference type="NCBI Taxonomy" id="2231603"/>
    <lineage>
        <taxon>Eukaryota</taxon>
        <taxon>Fungi</taxon>
        <taxon>Dikarya</taxon>
        <taxon>Ascomycota</taxon>
        <taxon>Pezizomycotina</taxon>
        <taxon>Sordariomycetes</taxon>
        <taxon>Hypocreomycetidae</taxon>
        <taxon>Hypocreales</taxon>
        <taxon>Cordycipitaceae</taxon>
        <taxon>Akanthomyces</taxon>
    </lineage>
</organism>
<accession>A0A9W8UHH5</accession>
<reference evidence="2" key="1">
    <citation type="journal article" date="2023" name="Access Microbiol">
        <title>De-novo genome assembly for Akanthomyces muscarius, a biocontrol agent of insect agricultural pests.</title>
        <authorList>
            <person name="Erdos Z."/>
            <person name="Studholme D.J."/>
            <person name="Raymond B."/>
            <person name="Sharma M."/>
        </authorList>
    </citation>
    <scope>NUCLEOTIDE SEQUENCE</scope>
    <source>
        <strain evidence="2">Ve6</strain>
    </source>
</reference>
<dbReference type="GeneID" id="80888533"/>
<dbReference type="Proteomes" id="UP001144673">
    <property type="component" value="Chromosome 3"/>
</dbReference>
<evidence type="ECO:0000259" key="1">
    <source>
        <dbReference type="PROSITE" id="PS50181"/>
    </source>
</evidence>
<dbReference type="InterPro" id="IPR001810">
    <property type="entry name" value="F-box_dom"/>
</dbReference>
<dbReference type="AlphaFoldDB" id="A0A9W8UHH5"/>